<feature type="binding site" evidence="5">
    <location>
        <position position="19"/>
    </location>
    <ligand>
        <name>S-adenosyl-L-methionine</name>
        <dbReference type="ChEBI" id="CHEBI:59789"/>
    </ligand>
</feature>
<keyword evidence="2 5" id="KW-0808">Transferase</keyword>
<keyword evidence="4 5" id="KW-0694">RNA-binding</keyword>
<protein>
    <submittedName>
        <fullName evidence="7">23S ribosomal RNA methyltransferase Erm</fullName>
    </submittedName>
</protein>
<dbReference type="Gene3D" id="3.40.50.150">
    <property type="entry name" value="Vaccinia Virus protein VP39"/>
    <property type="match status" value="1"/>
</dbReference>
<organism evidence="7 8">
    <name type="scientific">Ureibacillus suwonensis</name>
    <dbReference type="NCBI Taxonomy" id="313007"/>
    <lineage>
        <taxon>Bacteria</taxon>
        <taxon>Bacillati</taxon>
        <taxon>Bacillota</taxon>
        <taxon>Bacilli</taxon>
        <taxon>Bacillales</taxon>
        <taxon>Caryophanaceae</taxon>
        <taxon>Ureibacillus</taxon>
    </lineage>
</organism>
<feature type="binding site" evidence="5">
    <location>
        <position position="108"/>
    </location>
    <ligand>
        <name>S-adenosyl-L-methionine</name>
        <dbReference type="ChEBI" id="CHEBI:59789"/>
    </ligand>
</feature>
<evidence type="ECO:0000256" key="4">
    <source>
        <dbReference type="ARBA" id="ARBA00022884"/>
    </source>
</evidence>
<feature type="binding site" evidence="5">
    <location>
        <position position="46"/>
    </location>
    <ligand>
        <name>S-adenosyl-L-methionine</name>
        <dbReference type="ChEBI" id="CHEBI:59789"/>
    </ligand>
</feature>
<dbReference type="InterPro" id="IPR023165">
    <property type="entry name" value="rRNA_Ade_diMease-like_C"/>
</dbReference>
<dbReference type="InterPro" id="IPR029063">
    <property type="entry name" value="SAM-dependent_MTases_sf"/>
</dbReference>
<dbReference type="PANTHER" id="PTHR11727">
    <property type="entry name" value="DIMETHYLADENOSINE TRANSFERASE"/>
    <property type="match status" value="1"/>
</dbReference>
<gene>
    <name evidence="7" type="primary">erm</name>
    <name evidence="7" type="ORF">ACFPOH_04045</name>
</gene>
<dbReference type="NCBIfam" id="NF000499">
    <property type="entry name" value="Erm23S_rRNA_broad"/>
    <property type="match status" value="1"/>
</dbReference>
<comment type="caution">
    <text evidence="7">The sequence shown here is derived from an EMBL/GenBank/DDBJ whole genome shotgun (WGS) entry which is preliminary data.</text>
</comment>
<dbReference type="GO" id="GO:0008168">
    <property type="term" value="F:methyltransferase activity"/>
    <property type="evidence" value="ECO:0007669"/>
    <property type="project" value="UniProtKB-KW"/>
</dbReference>
<comment type="similarity">
    <text evidence="5">Belongs to the class I-like SAM-binding methyltransferase superfamily. rRNA adenine N(6)-methyltransferase family.</text>
</comment>
<dbReference type="CDD" id="cd02440">
    <property type="entry name" value="AdoMet_MTases"/>
    <property type="match status" value="1"/>
</dbReference>
<evidence type="ECO:0000259" key="6">
    <source>
        <dbReference type="SMART" id="SM00650"/>
    </source>
</evidence>
<feature type="binding site" evidence="5">
    <location>
        <position position="92"/>
    </location>
    <ligand>
        <name>S-adenosyl-L-methionine</name>
        <dbReference type="ChEBI" id="CHEBI:59789"/>
    </ligand>
</feature>
<evidence type="ECO:0000256" key="2">
    <source>
        <dbReference type="ARBA" id="ARBA00022679"/>
    </source>
</evidence>
<dbReference type="SMART" id="SM00650">
    <property type="entry name" value="rADc"/>
    <property type="match status" value="1"/>
</dbReference>
<evidence type="ECO:0000256" key="3">
    <source>
        <dbReference type="ARBA" id="ARBA00022691"/>
    </source>
</evidence>
<dbReference type="InterPro" id="IPR001737">
    <property type="entry name" value="KsgA/Erm"/>
</dbReference>
<evidence type="ECO:0000256" key="1">
    <source>
        <dbReference type="ARBA" id="ARBA00022603"/>
    </source>
</evidence>
<dbReference type="SUPFAM" id="SSF53335">
    <property type="entry name" value="S-adenosyl-L-methionine-dependent methyltransferases"/>
    <property type="match status" value="1"/>
</dbReference>
<keyword evidence="1 5" id="KW-0489">Methyltransferase</keyword>
<feature type="binding site" evidence="5">
    <location>
        <position position="67"/>
    </location>
    <ligand>
        <name>S-adenosyl-L-methionine</name>
        <dbReference type="ChEBI" id="CHEBI:59789"/>
    </ligand>
</feature>
<keyword evidence="3 5" id="KW-0949">S-adenosyl-L-methionine</keyword>
<feature type="binding site" evidence="5">
    <location>
        <position position="21"/>
    </location>
    <ligand>
        <name>S-adenosyl-L-methionine</name>
        <dbReference type="ChEBI" id="CHEBI:59789"/>
    </ligand>
</feature>
<sequence length="286" mass="33255">MTKNRKHRRSEPPNFLGQHLMHNKKLINEIVEIANVTRHDLVLEFGAGKGALTSVLSKKARGILAIEYEGKFVSLLKEKFAETGNVKIIHHDILQIQLPKEPFIVVSNIPYSITTPIMKMLLNHPISGFQRGAIVMEKGAAKRFTSQFVKDPYIIAWRMWFDIRYVKEISKKNFSPQPKVDSALITIKRKVNPKVPYKDYFIFWGFADYVLQNPQMPIDFALRGIFTAQQIKRVKRSLGIKSETPVGILSIEQWGMLFETMVKYVPKHRWPKLDKRKLIKWKNSKR</sequence>
<evidence type="ECO:0000256" key="5">
    <source>
        <dbReference type="PROSITE-ProRule" id="PRU01026"/>
    </source>
</evidence>
<dbReference type="PROSITE" id="PS51689">
    <property type="entry name" value="SAM_RNA_A_N6_MT"/>
    <property type="match status" value="1"/>
</dbReference>
<accession>A0ABW0R8F1</accession>
<dbReference type="Gene3D" id="1.10.8.100">
    <property type="entry name" value="Ribosomal RNA adenine dimethylase-like, domain 2"/>
    <property type="match status" value="1"/>
</dbReference>
<proteinExistence type="inferred from homology"/>
<feature type="domain" description="Ribosomal RNA adenine methylase transferase N-terminal" evidence="6">
    <location>
        <begin position="26"/>
        <end position="191"/>
    </location>
</feature>
<keyword evidence="8" id="KW-1185">Reference proteome</keyword>
<evidence type="ECO:0000313" key="8">
    <source>
        <dbReference type="Proteomes" id="UP001595978"/>
    </source>
</evidence>
<reference evidence="8" key="1">
    <citation type="journal article" date="2019" name="Int. J. Syst. Evol. Microbiol.">
        <title>The Global Catalogue of Microorganisms (GCM) 10K type strain sequencing project: providing services to taxonomists for standard genome sequencing and annotation.</title>
        <authorList>
            <consortium name="The Broad Institute Genomics Platform"/>
            <consortium name="The Broad Institute Genome Sequencing Center for Infectious Disease"/>
            <person name="Wu L."/>
            <person name="Ma J."/>
        </authorList>
    </citation>
    <scope>NUCLEOTIDE SEQUENCE [LARGE SCALE GENOMIC DNA]</scope>
    <source>
        <strain evidence="8">CCUG 56331</strain>
    </source>
</reference>
<dbReference type="InterPro" id="IPR020598">
    <property type="entry name" value="rRNA_Ade_methylase_Trfase_N"/>
</dbReference>
<dbReference type="EMBL" id="JBHSNQ010000040">
    <property type="protein sequence ID" value="MFC5540949.1"/>
    <property type="molecule type" value="Genomic_DNA"/>
</dbReference>
<dbReference type="GO" id="GO:0032259">
    <property type="term" value="P:methylation"/>
    <property type="evidence" value="ECO:0007669"/>
    <property type="project" value="UniProtKB-KW"/>
</dbReference>
<evidence type="ECO:0000313" key="7">
    <source>
        <dbReference type="EMBL" id="MFC5540949.1"/>
    </source>
</evidence>
<dbReference type="RefSeq" id="WP_096550139.1">
    <property type="nucleotide sequence ID" value="NZ_JBHSNQ010000040.1"/>
</dbReference>
<dbReference type="PANTHER" id="PTHR11727:SF7">
    <property type="entry name" value="DIMETHYLADENOSINE TRANSFERASE-RELATED"/>
    <property type="match status" value="1"/>
</dbReference>
<dbReference type="Proteomes" id="UP001595978">
    <property type="component" value="Unassembled WGS sequence"/>
</dbReference>
<dbReference type="Pfam" id="PF00398">
    <property type="entry name" value="RrnaAD"/>
    <property type="match status" value="1"/>
</dbReference>
<name>A0ABW0R8F1_9BACL</name>